<evidence type="ECO:0000256" key="2">
    <source>
        <dbReference type="ARBA" id="ARBA00001936"/>
    </source>
</evidence>
<feature type="region of interest" description="DHBP synthase" evidence="20">
    <location>
        <begin position="1"/>
        <end position="201"/>
    </location>
</feature>
<dbReference type="PIRSF" id="PIRSF001259">
    <property type="entry name" value="RibA"/>
    <property type="match status" value="1"/>
</dbReference>
<dbReference type="GO" id="GO:0005525">
    <property type="term" value="F:GTP binding"/>
    <property type="evidence" value="ECO:0007669"/>
    <property type="project" value="UniProtKB-KW"/>
</dbReference>
<feature type="binding site" evidence="20">
    <location>
        <begin position="295"/>
        <end position="297"/>
    </location>
    <ligand>
        <name>GTP</name>
        <dbReference type="ChEBI" id="CHEBI:37565"/>
    </ligand>
</feature>
<dbReference type="SUPFAM" id="SSF142695">
    <property type="entry name" value="RibA-like"/>
    <property type="match status" value="1"/>
</dbReference>
<feature type="binding site" evidence="20">
    <location>
        <position position="164"/>
    </location>
    <ligand>
        <name>D-ribulose 5-phosphate</name>
        <dbReference type="ChEBI" id="CHEBI:58121"/>
    </ligand>
</feature>
<dbReference type="GO" id="GO:0000287">
    <property type="term" value="F:magnesium ion binding"/>
    <property type="evidence" value="ECO:0007669"/>
    <property type="project" value="UniProtKB-UniRule"/>
</dbReference>
<feature type="region of interest" description="GTP cyclohydrolase II" evidence="20">
    <location>
        <begin position="202"/>
        <end position="400"/>
    </location>
</feature>
<evidence type="ECO:0000256" key="20">
    <source>
        <dbReference type="HAMAP-Rule" id="MF_01283"/>
    </source>
</evidence>
<dbReference type="FunFam" id="3.40.50.10990:FF:000001">
    <property type="entry name" value="Riboflavin biosynthesis protein RibBA"/>
    <property type="match status" value="1"/>
</dbReference>
<dbReference type="OrthoDB" id="9793111at2"/>
<dbReference type="InterPro" id="IPR000926">
    <property type="entry name" value="RibA"/>
</dbReference>
<comment type="pathway">
    <text evidence="4 20">Cofactor biosynthesis; riboflavin biosynthesis; 5-amino-6-(D-ribitylamino)uracil from GTP: step 1/4.</text>
</comment>
<feature type="binding site" evidence="20">
    <location>
        <begin position="140"/>
        <end position="144"/>
    </location>
    <ligand>
        <name>D-ribulose 5-phosphate</name>
        <dbReference type="ChEBI" id="CHEBI:58121"/>
    </ligand>
</feature>
<protein>
    <recommendedName>
        <fullName evidence="20">Riboflavin biosynthesis protein RibBA</fullName>
    </recommendedName>
    <domain>
        <recommendedName>
            <fullName evidence="20">3,4-dihydroxy-2-butanone 4-phosphate synthase</fullName>
            <shortName evidence="20">DHBP synthase</shortName>
            <ecNumber evidence="20">4.1.99.12</ecNumber>
        </recommendedName>
    </domain>
    <domain>
        <recommendedName>
            <fullName evidence="20">GTP cyclohydrolase-2</fullName>
            <ecNumber evidence="20">3.5.4.25</ecNumber>
        </recommendedName>
        <alternativeName>
            <fullName evidence="20">GTP cyclohydrolase II</fullName>
        </alternativeName>
    </domain>
</protein>
<keyword evidence="14 20" id="KW-0342">GTP-binding</keyword>
<dbReference type="GO" id="GO:0009231">
    <property type="term" value="P:riboflavin biosynthetic process"/>
    <property type="evidence" value="ECO:0007669"/>
    <property type="project" value="UniProtKB-UniRule"/>
</dbReference>
<feature type="binding site" evidence="20">
    <location>
        <position position="270"/>
    </location>
    <ligand>
        <name>Zn(2+)</name>
        <dbReference type="ChEBI" id="CHEBI:29105"/>
        <note>catalytic</note>
    </ligand>
</feature>
<evidence type="ECO:0000256" key="16">
    <source>
        <dbReference type="ARBA" id="ARBA00023239"/>
    </source>
</evidence>
<feature type="binding site" evidence="20">
    <location>
        <position position="143"/>
    </location>
    <ligand>
        <name>Mg(2+)</name>
        <dbReference type="ChEBI" id="CHEBI:18420"/>
        <label>2</label>
    </ligand>
</feature>
<dbReference type="CDD" id="cd00641">
    <property type="entry name" value="GTP_cyclohydro2"/>
    <property type="match status" value="1"/>
</dbReference>
<organism evidence="22 24">
    <name type="scientific">Rufibacter glacialis</name>
    <dbReference type="NCBI Taxonomy" id="1259555"/>
    <lineage>
        <taxon>Bacteria</taxon>
        <taxon>Pseudomonadati</taxon>
        <taxon>Bacteroidota</taxon>
        <taxon>Cytophagia</taxon>
        <taxon>Cytophagales</taxon>
        <taxon>Hymenobacteraceae</taxon>
        <taxon>Rufibacter</taxon>
    </lineage>
</organism>
<evidence type="ECO:0000256" key="1">
    <source>
        <dbReference type="ARBA" id="ARBA00000141"/>
    </source>
</evidence>
<evidence type="ECO:0000256" key="10">
    <source>
        <dbReference type="ARBA" id="ARBA00022741"/>
    </source>
</evidence>
<keyword evidence="15 20" id="KW-0464">Manganese</keyword>
<dbReference type="Proteomes" id="UP001570846">
    <property type="component" value="Unassembled WGS sequence"/>
</dbReference>
<gene>
    <name evidence="20" type="primary">ribBA</name>
    <name evidence="23" type="ORF">ACD591_01795</name>
    <name evidence="22" type="ORF">FOE74_06695</name>
</gene>
<dbReference type="AlphaFoldDB" id="A0A5M8QKW5"/>
<dbReference type="HAMAP" id="MF_00179">
    <property type="entry name" value="RibA"/>
    <property type="match status" value="1"/>
</dbReference>
<feature type="binding site" evidence="20">
    <location>
        <position position="317"/>
    </location>
    <ligand>
        <name>GTP</name>
        <dbReference type="ChEBI" id="CHEBI:37565"/>
    </ligand>
</feature>
<dbReference type="InterPro" id="IPR032677">
    <property type="entry name" value="GTP_cyclohydro_II"/>
</dbReference>
<comment type="pathway">
    <text evidence="5 20">Cofactor biosynthesis; riboflavin biosynthesis; 2-hydroxy-3-oxobutyl phosphate from D-ribulose 5-phosphate: step 1/1.</text>
</comment>
<evidence type="ECO:0000256" key="4">
    <source>
        <dbReference type="ARBA" id="ARBA00004853"/>
    </source>
</evidence>
<reference evidence="22 24" key="2">
    <citation type="submission" date="2019-09" db="EMBL/GenBank/DDBJ databases">
        <title>A bacterium isolated from glacier soil.</title>
        <authorList>
            <person name="Liu Q."/>
        </authorList>
    </citation>
    <scope>NUCLEOTIDE SEQUENCE [LARGE SCALE GENOMIC DNA]</scope>
    <source>
        <strain evidence="22 24">MDT1-10-3</strain>
    </source>
</reference>
<comment type="catalytic activity">
    <reaction evidence="19 20">
        <text>GTP + 4 H2O = 2,5-diamino-6-hydroxy-4-(5-phosphoribosylamino)-pyrimidine + formate + 2 phosphate + 3 H(+)</text>
        <dbReference type="Rhea" id="RHEA:23704"/>
        <dbReference type="ChEBI" id="CHEBI:15377"/>
        <dbReference type="ChEBI" id="CHEBI:15378"/>
        <dbReference type="ChEBI" id="CHEBI:15740"/>
        <dbReference type="ChEBI" id="CHEBI:37565"/>
        <dbReference type="ChEBI" id="CHEBI:43474"/>
        <dbReference type="ChEBI" id="CHEBI:58614"/>
        <dbReference type="EC" id="3.5.4.25"/>
    </reaction>
</comment>
<comment type="cofactor">
    <cofactor evidence="2">
        <name>Mn(2+)</name>
        <dbReference type="ChEBI" id="CHEBI:29035"/>
    </cofactor>
</comment>
<dbReference type="NCBIfam" id="NF006803">
    <property type="entry name" value="PRK09311.1"/>
    <property type="match status" value="1"/>
</dbReference>
<evidence type="ECO:0000256" key="19">
    <source>
        <dbReference type="ARBA" id="ARBA00049295"/>
    </source>
</evidence>
<evidence type="ECO:0000256" key="17">
    <source>
        <dbReference type="ARBA" id="ARBA00023268"/>
    </source>
</evidence>
<evidence type="ECO:0000256" key="13">
    <source>
        <dbReference type="ARBA" id="ARBA00022842"/>
    </source>
</evidence>
<feature type="active site" description="Proton acceptor; for GTP cyclohydrolase activity" evidence="20">
    <location>
        <position position="329"/>
    </location>
</feature>
<dbReference type="GO" id="GO:0008686">
    <property type="term" value="F:3,4-dihydroxy-2-butanone-4-phosphate synthase activity"/>
    <property type="evidence" value="ECO:0007669"/>
    <property type="project" value="UniProtKB-UniRule"/>
</dbReference>
<dbReference type="SUPFAM" id="SSF55821">
    <property type="entry name" value="YrdC/RibB"/>
    <property type="match status" value="1"/>
</dbReference>
<reference evidence="22 24" key="1">
    <citation type="submission" date="2019-07" db="EMBL/GenBank/DDBJ databases">
        <authorList>
            <person name="Qu J.-H."/>
        </authorList>
    </citation>
    <scope>NUCLEOTIDE SEQUENCE [LARGE SCALE GENOMIC DNA]</scope>
    <source>
        <strain evidence="22 24">MDT1-10-3</strain>
    </source>
</reference>
<evidence type="ECO:0000256" key="18">
    <source>
        <dbReference type="ARBA" id="ARBA00043932"/>
    </source>
</evidence>
<dbReference type="HAMAP" id="MF_01283">
    <property type="entry name" value="RibBA"/>
    <property type="match status" value="1"/>
</dbReference>
<accession>A0A5M8QKW5</accession>
<evidence type="ECO:0000313" key="25">
    <source>
        <dbReference type="Proteomes" id="UP001570846"/>
    </source>
</evidence>
<dbReference type="InterPro" id="IPR000422">
    <property type="entry name" value="DHBP_synthase_RibB"/>
</dbReference>
<dbReference type="InterPro" id="IPR036144">
    <property type="entry name" value="RibA-like_sf"/>
</dbReference>
<dbReference type="FunFam" id="3.90.870.10:FF:000001">
    <property type="entry name" value="Riboflavin biosynthesis protein RibBA"/>
    <property type="match status" value="1"/>
</dbReference>
<evidence type="ECO:0000313" key="23">
    <source>
        <dbReference type="EMBL" id="MFA1770007.1"/>
    </source>
</evidence>
<feature type="binding site" evidence="20">
    <location>
        <position position="257"/>
    </location>
    <ligand>
        <name>Zn(2+)</name>
        <dbReference type="ChEBI" id="CHEBI:29105"/>
        <note>catalytic</note>
    </ligand>
</feature>
<keyword evidence="17 20" id="KW-0511">Multifunctional enzyme</keyword>
<keyword evidence="10 20" id="KW-0547">Nucleotide-binding</keyword>
<dbReference type="Proteomes" id="UP000323866">
    <property type="component" value="Unassembled WGS sequence"/>
</dbReference>
<feature type="domain" description="GTP cyclohydrolase II" evidence="21">
    <location>
        <begin position="210"/>
        <end position="373"/>
    </location>
</feature>
<dbReference type="PANTHER" id="PTHR21327:SF18">
    <property type="entry name" value="3,4-DIHYDROXY-2-BUTANONE 4-PHOSPHATE SYNTHASE"/>
    <property type="match status" value="1"/>
</dbReference>
<dbReference type="Pfam" id="PF00926">
    <property type="entry name" value="DHBP_synthase"/>
    <property type="match status" value="1"/>
</dbReference>
<sequence length="400" mass="43999">MLDRIEDAIEDIRAGKVVIVVDDDDRENEGDFICAAEKITPEIVNFMATHGRGLICAPLTEERCDELGLELMVGRNTALHATPFTVSVDLLGHGCTTGISASDRAKTILALADPKTDPASLGKPGHIFPLRARKEGVIRRAGHTEAAVDLAQLAGLAPAGVLVEIMNEDGTMARMPDLEKVAERFGLKLISIKDLITYRLQKESLIDREIAVELPTDWGNFDLYAYTQRSNNAKHLALVKGTWEEGEPVLVRVHSSCVTGDIFGSCRCDCGPQLHKAMEMIEKAGKGVIVYMNQEGRGIGLLNKLKAYKLQEQGLDTVEANLQLGFGTDERDYGVGAQILRDLGVTKMRLLSNNPRKRTGLIGYGLQIVEQVPIEIIPNEHNQRYLTTKRDKLGHTILKK</sequence>
<evidence type="ECO:0000256" key="7">
    <source>
        <dbReference type="ARBA" id="ARBA00008976"/>
    </source>
</evidence>
<dbReference type="RefSeq" id="WP_149097815.1">
    <property type="nucleotide sequence ID" value="NZ_BMMG01000002.1"/>
</dbReference>
<evidence type="ECO:0000256" key="11">
    <source>
        <dbReference type="ARBA" id="ARBA00022801"/>
    </source>
</evidence>
<dbReference type="UniPathway" id="UPA00275">
    <property type="reaction ID" value="UER00399"/>
</dbReference>
<dbReference type="EC" id="3.5.4.25" evidence="20"/>
<feature type="binding site" evidence="20">
    <location>
        <position position="357"/>
    </location>
    <ligand>
        <name>GTP</name>
        <dbReference type="ChEBI" id="CHEBI:37565"/>
    </ligand>
</feature>
<dbReference type="PANTHER" id="PTHR21327">
    <property type="entry name" value="GTP CYCLOHYDROLASE II-RELATED"/>
    <property type="match status" value="1"/>
</dbReference>
<feature type="binding site" evidence="20">
    <location>
        <begin position="26"/>
        <end position="27"/>
    </location>
    <ligand>
        <name>D-ribulose 5-phosphate</name>
        <dbReference type="ChEBI" id="CHEBI:58121"/>
    </ligand>
</feature>
<dbReference type="Gene3D" id="3.90.870.10">
    <property type="entry name" value="DHBP synthase"/>
    <property type="match status" value="1"/>
</dbReference>
<keyword evidence="16 20" id="KW-0456">Lyase</keyword>
<evidence type="ECO:0000256" key="14">
    <source>
        <dbReference type="ARBA" id="ARBA00023134"/>
    </source>
</evidence>
<keyword evidence="25" id="KW-1185">Reference proteome</keyword>
<name>A0A5M8QKW5_9BACT</name>
<feature type="binding site" evidence="20">
    <location>
        <position position="352"/>
    </location>
    <ligand>
        <name>GTP</name>
        <dbReference type="ChEBI" id="CHEBI:37565"/>
    </ligand>
</feature>
<dbReference type="GO" id="GO:0003935">
    <property type="term" value="F:GTP cyclohydrolase II activity"/>
    <property type="evidence" value="ECO:0007669"/>
    <property type="project" value="UniProtKB-UniRule"/>
</dbReference>
<dbReference type="GO" id="GO:0005829">
    <property type="term" value="C:cytosol"/>
    <property type="evidence" value="ECO:0007669"/>
    <property type="project" value="TreeGrafter"/>
</dbReference>
<feature type="binding site" evidence="20">
    <location>
        <position position="268"/>
    </location>
    <ligand>
        <name>Zn(2+)</name>
        <dbReference type="ChEBI" id="CHEBI:29105"/>
        <note>catalytic</note>
    </ligand>
</feature>
<feature type="binding site" evidence="20">
    <location>
        <position position="31"/>
    </location>
    <ligand>
        <name>D-ribulose 5-phosphate</name>
        <dbReference type="ChEBI" id="CHEBI:58121"/>
    </ligand>
</feature>
<evidence type="ECO:0000256" key="3">
    <source>
        <dbReference type="ARBA" id="ARBA00002284"/>
    </source>
</evidence>
<dbReference type="GO" id="GO:0008270">
    <property type="term" value="F:zinc ion binding"/>
    <property type="evidence" value="ECO:0007669"/>
    <property type="project" value="UniProtKB-UniRule"/>
</dbReference>
<evidence type="ECO:0000256" key="8">
    <source>
        <dbReference type="ARBA" id="ARBA00022619"/>
    </source>
</evidence>
<comment type="cofactor">
    <cofactor evidence="20">
        <name>Zn(2+)</name>
        <dbReference type="ChEBI" id="CHEBI:29105"/>
    </cofactor>
    <text evidence="20">Binds 1 zinc ion per subunit.</text>
</comment>
<reference evidence="23 25" key="3">
    <citation type="submission" date="2024-08" db="EMBL/GenBank/DDBJ databases">
        <authorList>
            <person name="Wei W."/>
        </authorList>
    </citation>
    <scope>NUCLEOTIDE SEQUENCE [LARGE SCALE GENOMIC DNA]</scope>
    <source>
        <strain evidence="23 25">XU2</strain>
    </source>
</reference>
<dbReference type="NCBIfam" id="TIGR00505">
    <property type="entry name" value="ribA"/>
    <property type="match status" value="1"/>
</dbReference>
<comment type="function">
    <text evidence="18 20">Catalyzes the conversion of GTP to 2,5-diamino-6-ribosylamino-4(3H)-pyrimidinone 5'-phosphate (DARP), formate and pyrophosphate.</text>
</comment>
<dbReference type="NCBIfam" id="NF001591">
    <property type="entry name" value="PRK00393.1"/>
    <property type="match status" value="1"/>
</dbReference>
<feature type="binding site" evidence="20">
    <location>
        <begin position="252"/>
        <end position="256"/>
    </location>
    <ligand>
        <name>GTP</name>
        <dbReference type="ChEBI" id="CHEBI:37565"/>
    </ligand>
</feature>
<keyword evidence="11 20" id="KW-0378">Hydrolase</keyword>
<evidence type="ECO:0000313" key="24">
    <source>
        <dbReference type="Proteomes" id="UP000323866"/>
    </source>
</evidence>
<keyword evidence="9 20" id="KW-0479">Metal-binding</keyword>
<comment type="cofactor">
    <cofactor evidence="20">
        <name>Mg(2+)</name>
        <dbReference type="ChEBI" id="CHEBI:18420"/>
    </cofactor>
    <cofactor evidence="20">
        <name>Mn(2+)</name>
        <dbReference type="ChEBI" id="CHEBI:29035"/>
    </cofactor>
    <text evidence="20">Binds 2 divalent metal cations per subunit. Magnesium or manganese.</text>
</comment>
<evidence type="ECO:0000256" key="12">
    <source>
        <dbReference type="ARBA" id="ARBA00022833"/>
    </source>
</evidence>
<evidence type="ECO:0000256" key="5">
    <source>
        <dbReference type="ARBA" id="ARBA00004904"/>
    </source>
</evidence>
<dbReference type="GO" id="GO:0030145">
    <property type="term" value="F:manganese ion binding"/>
    <property type="evidence" value="ECO:0007669"/>
    <property type="project" value="UniProtKB-UniRule"/>
</dbReference>
<dbReference type="HAMAP" id="MF_00180">
    <property type="entry name" value="RibB"/>
    <property type="match status" value="1"/>
</dbReference>
<keyword evidence="8 20" id="KW-0686">Riboflavin biosynthesis</keyword>
<feature type="site" description="Essential for DHBP synthase activity" evidence="20">
    <location>
        <position position="164"/>
    </location>
</feature>
<dbReference type="EMBL" id="JBGOGF010000001">
    <property type="protein sequence ID" value="MFA1770007.1"/>
    <property type="molecule type" value="Genomic_DNA"/>
</dbReference>
<evidence type="ECO:0000256" key="15">
    <source>
        <dbReference type="ARBA" id="ARBA00023211"/>
    </source>
</evidence>
<comment type="function">
    <text evidence="3 20">Catalyzes the conversion of D-ribulose 5-phosphate to formate and 3,4-dihydroxy-2-butanone 4-phosphate.</text>
</comment>
<feature type="binding site" evidence="20">
    <location>
        <position position="27"/>
    </location>
    <ligand>
        <name>Mg(2+)</name>
        <dbReference type="ChEBI" id="CHEBI:18420"/>
        <label>2</label>
    </ligand>
</feature>
<feature type="active site" description="Nucleophile; for GTP cyclohydrolase activity" evidence="20">
    <location>
        <position position="331"/>
    </location>
</feature>
<evidence type="ECO:0000256" key="9">
    <source>
        <dbReference type="ARBA" id="ARBA00022723"/>
    </source>
</evidence>
<feature type="binding site" evidence="20">
    <location>
        <position position="273"/>
    </location>
    <ligand>
        <name>GTP</name>
        <dbReference type="ChEBI" id="CHEBI:37565"/>
    </ligand>
</feature>
<comment type="similarity">
    <text evidence="7 20">In the C-terminal section; belongs to the GTP cyclohydrolase II family.</text>
</comment>
<keyword evidence="13 20" id="KW-0460">Magnesium</keyword>
<dbReference type="Gene3D" id="3.40.50.10990">
    <property type="entry name" value="GTP cyclohydrolase II"/>
    <property type="match status" value="1"/>
</dbReference>
<comment type="caution">
    <text evidence="22">The sequence shown here is derived from an EMBL/GenBank/DDBJ whole genome shotgun (WGS) entry which is preliminary data.</text>
</comment>
<feature type="binding site" evidence="20">
    <location>
        <position position="27"/>
    </location>
    <ligand>
        <name>Mg(2+)</name>
        <dbReference type="ChEBI" id="CHEBI:18420"/>
        <label>1</label>
    </ligand>
</feature>
<comment type="catalytic activity">
    <reaction evidence="1 20">
        <text>D-ribulose 5-phosphate = (2S)-2-hydroxy-3-oxobutyl phosphate + formate + H(+)</text>
        <dbReference type="Rhea" id="RHEA:18457"/>
        <dbReference type="ChEBI" id="CHEBI:15378"/>
        <dbReference type="ChEBI" id="CHEBI:15740"/>
        <dbReference type="ChEBI" id="CHEBI:58121"/>
        <dbReference type="ChEBI" id="CHEBI:58830"/>
        <dbReference type="EC" id="4.1.99.12"/>
    </reaction>
</comment>
<dbReference type="InterPro" id="IPR017945">
    <property type="entry name" value="DHBP_synth_RibB-like_a/b_dom"/>
</dbReference>
<dbReference type="InterPro" id="IPR016299">
    <property type="entry name" value="Riboflavin_synth_RibBA"/>
</dbReference>
<evidence type="ECO:0000259" key="21">
    <source>
        <dbReference type="Pfam" id="PF00925"/>
    </source>
</evidence>
<keyword evidence="12 20" id="KW-0862">Zinc</keyword>
<dbReference type="EC" id="4.1.99.12" evidence="20"/>
<dbReference type="NCBIfam" id="TIGR00506">
    <property type="entry name" value="ribB"/>
    <property type="match status" value="1"/>
</dbReference>
<dbReference type="Pfam" id="PF00925">
    <property type="entry name" value="GTP_cyclohydro2"/>
    <property type="match status" value="1"/>
</dbReference>
<proteinExistence type="inferred from homology"/>
<dbReference type="EMBL" id="VKKZ01000019">
    <property type="protein sequence ID" value="KAA6435624.1"/>
    <property type="molecule type" value="Genomic_DNA"/>
</dbReference>
<evidence type="ECO:0000256" key="6">
    <source>
        <dbReference type="ARBA" id="ARBA00005520"/>
    </source>
</evidence>
<comment type="similarity">
    <text evidence="6 20">In the N-terminal section; belongs to the DHBP synthase family.</text>
</comment>
<feature type="site" description="Essential for DHBP synthase activity" evidence="20">
    <location>
        <position position="126"/>
    </location>
</feature>
<evidence type="ECO:0000313" key="22">
    <source>
        <dbReference type="EMBL" id="KAA6435624.1"/>
    </source>
</evidence>